<dbReference type="GO" id="GO:0009432">
    <property type="term" value="P:SOS response"/>
    <property type="evidence" value="ECO:0007669"/>
    <property type="project" value="UniProtKB-KW"/>
</dbReference>
<dbReference type="Gene3D" id="3.40.50.300">
    <property type="entry name" value="P-loop containing nucleotide triphosphate hydrolases"/>
    <property type="match status" value="1"/>
</dbReference>
<keyword evidence="4" id="KW-0175">Coiled coil</keyword>
<dbReference type="GO" id="GO:0006302">
    <property type="term" value="P:double-strand break repair"/>
    <property type="evidence" value="ECO:0007669"/>
    <property type="project" value="TreeGrafter"/>
</dbReference>
<dbReference type="AlphaFoldDB" id="A0A7L5AKV3"/>
<proteinExistence type="predicted"/>
<keyword evidence="2" id="KW-0234">DNA repair</keyword>
<dbReference type="PANTHER" id="PTHR32182:SF0">
    <property type="entry name" value="DNA REPLICATION AND REPAIR PROTEIN RECF"/>
    <property type="match status" value="1"/>
</dbReference>
<evidence type="ECO:0000256" key="3">
    <source>
        <dbReference type="ARBA" id="ARBA00023236"/>
    </source>
</evidence>
<evidence type="ECO:0000313" key="5">
    <source>
        <dbReference type="EMBL" id="QHO68939.1"/>
    </source>
</evidence>
<dbReference type="EMBL" id="CP017146">
    <property type="protein sequence ID" value="QHO68939.1"/>
    <property type="molecule type" value="Genomic_DNA"/>
</dbReference>
<protein>
    <recommendedName>
        <fullName evidence="7">ATP-binding protein</fullName>
    </recommendedName>
</protein>
<feature type="coiled-coil region" evidence="4">
    <location>
        <begin position="696"/>
        <end position="730"/>
    </location>
</feature>
<evidence type="ECO:0000256" key="1">
    <source>
        <dbReference type="ARBA" id="ARBA00022763"/>
    </source>
</evidence>
<dbReference type="KEGG" id="mant:BHD05_04080"/>
<name>A0A7L5AKV3_9MICO</name>
<dbReference type="Pfam" id="PF13558">
    <property type="entry name" value="SbcC_Walker_B"/>
    <property type="match status" value="1"/>
</dbReference>
<reference evidence="5 6" key="1">
    <citation type="submission" date="2016-09" db="EMBL/GenBank/DDBJ databases">
        <title>Complete genome sequence of microbes from the polar regions.</title>
        <authorList>
            <person name="Liao L."/>
            <person name="Chen B."/>
        </authorList>
    </citation>
    <scope>NUCLEOTIDE SEQUENCE [LARGE SCALE GENOMIC DNA]</scope>
    <source>
        <strain evidence="5 6">ZS314</strain>
    </source>
</reference>
<gene>
    <name evidence="5" type="ORF">BHD05_04080</name>
</gene>
<dbReference type="SUPFAM" id="SSF52540">
    <property type="entry name" value="P-loop containing nucleoside triphosphate hydrolases"/>
    <property type="match status" value="1"/>
</dbReference>
<dbReference type="RefSeq" id="WP_161885301.1">
    <property type="nucleotide sequence ID" value="NZ_CP017146.1"/>
</dbReference>
<sequence>MSDDTLFDDLDGALRSSRGQHRLTGIQLVNWGTFANHHRIDVAEKGFLITGASGSGKSTILDAISVVLVRPKDLNLNAAAGDAGQRVRDRTVLSYLRGSWSINADEITGEVATQQLRPGTTWSAVALEYSDGKGIETTLVRVFWAARGVTDPGGVKSVNLIADRRFDLHDLEPVLADGLSLRTVKALLSPWYAGDQYPAFQEKFARRLGIGGERALRLLHKTQATKGLTSLDSLLRDFMLDEPETFAIASRMVEQFDELSAAHEAVQTARKQVAHLEPVRGLDAELGTLSTRAAGLEDETAATEWYVTERAIVLHHDEIARTQRDRTDAAAEGSALEADLSLITGRIDVLREQHLTAGGGRLDGIRSERDQATGELSSRTRRQGALRSHLSVLGAAIPSTQGDHAELVNQAQTEIDTLAAGGAEVDREQYDAFAGADDAKRKLAAVRAEMATLATSRSNIDSADLRLRDELATAARVDPKRLPFVAELLDVPEEHAEWRGAIERLLGGFARSVLIPESVYAAASAYIDSTHLGRKLLYYRVPRELTNKPRAIGPDSVVHRIEVADSPTAEWLHAELSGRFDYACAESLAAFQRAEKAITRNGQVRHGSSRHEKNDRSRIDDQRQWVLGFDNAAKQQLFAADAERLQAELGAAEKQVDAVLGRRTAAQARLAACRRIVETPWDDIDTASAARHLHGLETLIAEFASTHRDLAQLDEQIAEQRSAAAAVEKALREAGARVHAASTALSRLERGLEERQSTRAELQGADAAALARLESRFTARSRSLTLERLGDLRAEVQKEISSEATAVERSIRSIRERLTQLFTEFKAEWTAEAADVDTDVEATGEYLRILERIEHDGLPQFETKFLTMLQHLSTMSLGQLRRQIDQERRQIRDRITPINESLALSEYGHGTILRIDVKERQLALVNDFKKDVAAATDESLVNDPARATERFEILRRLVTRFGSPEPEHRHWREQVLDVRRHVEFEAREIGEGGETVEIHTSGAGRSGGQRVKLVTFALAAALRYQLGGRNAERPDYGTVVIDEAFDKADADFTEKSMRIFEQFGFQMVLATPMKLIQTLSPFIGGATVIHIRDRKASSAFPIDLVELTATSAQQRADALDR</sequence>
<evidence type="ECO:0000313" key="6">
    <source>
        <dbReference type="Proteomes" id="UP000464507"/>
    </source>
</evidence>
<evidence type="ECO:0008006" key="7">
    <source>
        <dbReference type="Google" id="ProtNLM"/>
    </source>
</evidence>
<organism evidence="5 6">
    <name type="scientific">Marisediminicola antarctica</name>
    <dbReference type="NCBI Taxonomy" id="674079"/>
    <lineage>
        <taxon>Bacteria</taxon>
        <taxon>Bacillati</taxon>
        <taxon>Actinomycetota</taxon>
        <taxon>Actinomycetes</taxon>
        <taxon>Micrococcales</taxon>
        <taxon>Microbacteriaceae</taxon>
        <taxon>Marisediminicola</taxon>
    </lineage>
</organism>
<dbReference type="Pfam" id="PF13555">
    <property type="entry name" value="AAA_29"/>
    <property type="match status" value="1"/>
</dbReference>
<dbReference type="GO" id="GO:0000731">
    <property type="term" value="P:DNA synthesis involved in DNA repair"/>
    <property type="evidence" value="ECO:0007669"/>
    <property type="project" value="TreeGrafter"/>
</dbReference>
<evidence type="ECO:0000256" key="2">
    <source>
        <dbReference type="ARBA" id="ARBA00023204"/>
    </source>
</evidence>
<keyword evidence="3" id="KW-0742">SOS response</keyword>
<keyword evidence="1" id="KW-0227">DNA damage</keyword>
<evidence type="ECO:0000256" key="4">
    <source>
        <dbReference type="SAM" id="Coils"/>
    </source>
</evidence>
<dbReference type="Proteomes" id="UP000464507">
    <property type="component" value="Chromosome"/>
</dbReference>
<keyword evidence="6" id="KW-1185">Reference proteome</keyword>
<dbReference type="OrthoDB" id="174137at2"/>
<dbReference type="InterPro" id="IPR027417">
    <property type="entry name" value="P-loop_NTPase"/>
</dbReference>
<dbReference type="PANTHER" id="PTHR32182">
    <property type="entry name" value="DNA REPLICATION AND REPAIR PROTEIN RECF"/>
    <property type="match status" value="1"/>
</dbReference>
<accession>A0A7L5AKV3</accession>